<organism evidence="1 2">
    <name type="scientific">Lysobacter soli</name>
    <dbReference type="NCBI Taxonomy" id="453783"/>
    <lineage>
        <taxon>Bacteria</taxon>
        <taxon>Pseudomonadati</taxon>
        <taxon>Pseudomonadota</taxon>
        <taxon>Gammaproteobacteria</taxon>
        <taxon>Lysobacterales</taxon>
        <taxon>Lysobacteraceae</taxon>
        <taxon>Lysobacter</taxon>
    </lineage>
</organism>
<dbReference type="RefSeq" id="WP_115842263.1">
    <property type="nucleotide sequence ID" value="NZ_CP183976.1"/>
</dbReference>
<keyword evidence="2" id="KW-1185">Reference proteome</keyword>
<proteinExistence type="predicted"/>
<sequence>MEFNVTVDLGHADLQRIDEALRDVDPAALVDTDGDALRVAGAFDIVTLLTTLRGAGCELTAHDIQRLPSVCCGGCSG</sequence>
<evidence type="ECO:0000313" key="1">
    <source>
        <dbReference type="EMBL" id="RDY67496.1"/>
    </source>
</evidence>
<dbReference type="EMBL" id="QTJR01000005">
    <property type="protein sequence ID" value="RDY67496.1"/>
    <property type="molecule type" value="Genomic_DNA"/>
</dbReference>
<protein>
    <recommendedName>
        <fullName evidence="3">Copper chaperone</fullName>
    </recommendedName>
</protein>
<dbReference type="Proteomes" id="UP000256829">
    <property type="component" value="Unassembled WGS sequence"/>
</dbReference>
<name>A0A3D8VDP6_9GAMM</name>
<evidence type="ECO:0008006" key="3">
    <source>
        <dbReference type="Google" id="ProtNLM"/>
    </source>
</evidence>
<dbReference type="AlphaFoldDB" id="A0A3D8VDP6"/>
<comment type="caution">
    <text evidence="1">The sequence shown here is derived from an EMBL/GenBank/DDBJ whole genome shotgun (WGS) entry which is preliminary data.</text>
</comment>
<evidence type="ECO:0000313" key="2">
    <source>
        <dbReference type="Proteomes" id="UP000256829"/>
    </source>
</evidence>
<accession>A0A3D8VDP6</accession>
<gene>
    <name evidence="1" type="ORF">DX912_09505</name>
</gene>
<reference evidence="1 2" key="1">
    <citation type="submission" date="2018-08" db="EMBL/GenBank/DDBJ databases">
        <title>Lysobacter soli KCTC 22011, whole genome shotgun sequence.</title>
        <authorList>
            <person name="Zhang X."/>
            <person name="Feng G."/>
            <person name="Zhu H."/>
        </authorList>
    </citation>
    <scope>NUCLEOTIDE SEQUENCE [LARGE SCALE GENOMIC DNA]</scope>
    <source>
        <strain evidence="1 2">KCTC 22011</strain>
    </source>
</reference>